<dbReference type="InterPro" id="IPR015324">
    <property type="entry name" value="Ribosomal_Rsm22-like"/>
</dbReference>
<comment type="caution">
    <text evidence="9">The sequence shown here is derived from an EMBL/GenBank/DDBJ whole genome shotgun (WGS) entry which is preliminary data.</text>
</comment>
<evidence type="ECO:0000256" key="6">
    <source>
        <dbReference type="ARBA" id="ARBA00023128"/>
    </source>
</evidence>
<evidence type="ECO:0000256" key="7">
    <source>
        <dbReference type="ARBA" id="ARBA00045681"/>
    </source>
</evidence>
<evidence type="ECO:0000313" key="9">
    <source>
        <dbReference type="EMBL" id="CAH7690592.1"/>
    </source>
</evidence>
<feature type="compositionally biased region" description="Acidic residues" evidence="8">
    <location>
        <begin position="70"/>
        <end position="83"/>
    </location>
</feature>
<keyword evidence="6" id="KW-0496">Mitochondrion</keyword>
<dbReference type="InterPro" id="IPR052571">
    <property type="entry name" value="Mt_RNA_Methyltransferase"/>
</dbReference>
<dbReference type="GO" id="GO:0005763">
    <property type="term" value="C:mitochondrial small ribosomal subunit"/>
    <property type="evidence" value="ECO:0007669"/>
    <property type="project" value="TreeGrafter"/>
</dbReference>
<dbReference type="EMBL" id="CALTRL010006344">
    <property type="protein sequence ID" value="CAH7690592.1"/>
    <property type="molecule type" value="Genomic_DNA"/>
</dbReference>
<keyword evidence="4" id="KW-0408">Iron</keyword>
<keyword evidence="3" id="KW-0809">Transit peptide</keyword>
<dbReference type="GO" id="GO:0003735">
    <property type="term" value="F:structural constituent of ribosome"/>
    <property type="evidence" value="ECO:0007669"/>
    <property type="project" value="TreeGrafter"/>
</dbReference>
<feature type="compositionally biased region" description="Basic and acidic residues" evidence="8">
    <location>
        <begin position="173"/>
        <end position="197"/>
    </location>
</feature>
<feature type="compositionally biased region" description="Polar residues" evidence="8">
    <location>
        <begin position="45"/>
        <end position="54"/>
    </location>
</feature>
<dbReference type="GO" id="GO:0008168">
    <property type="term" value="F:methyltransferase activity"/>
    <property type="evidence" value="ECO:0007669"/>
    <property type="project" value="InterPro"/>
</dbReference>
<evidence type="ECO:0000256" key="4">
    <source>
        <dbReference type="ARBA" id="ARBA00023004"/>
    </source>
</evidence>
<accession>A0AAV0BSW2</accession>
<feature type="region of interest" description="Disordered" evidence="8">
    <location>
        <begin position="43"/>
        <end position="95"/>
    </location>
</feature>
<evidence type="ECO:0000256" key="3">
    <source>
        <dbReference type="ARBA" id="ARBA00022946"/>
    </source>
</evidence>
<comment type="function">
    <text evidence="7">Mitochondrial ribosome (mitoribosome) assembly factor. Binds at the interface of the head and body domains of the mitochondrial small ribosomal subunit (mt-SSU), occluding the mRNA channel and preventing compaction of the head domain towards the body. Probable inactive methyltransferase: retains the characteristic folding and ability to bind S-adenosyl-L-methionine, but it probably lost its methyltransferase activity.</text>
</comment>
<protein>
    <submittedName>
        <fullName evidence="9">Mitochondrial small ribosomal subunit Rsm22-domain-containing protein</fullName>
    </submittedName>
</protein>
<keyword evidence="5" id="KW-0411">Iron-sulfur</keyword>
<organism evidence="9 10">
    <name type="scientific">Phakopsora pachyrhizi</name>
    <name type="common">Asian soybean rust disease fungus</name>
    <dbReference type="NCBI Taxonomy" id="170000"/>
    <lineage>
        <taxon>Eukaryota</taxon>
        <taxon>Fungi</taxon>
        <taxon>Dikarya</taxon>
        <taxon>Basidiomycota</taxon>
        <taxon>Pucciniomycotina</taxon>
        <taxon>Pucciniomycetes</taxon>
        <taxon>Pucciniales</taxon>
        <taxon>Phakopsoraceae</taxon>
        <taxon>Phakopsora</taxon>
    </lineage>
</organism>
<feature type="compositionally biased region" description="Basic and acidic residues" evidence="8">
    <location>
        <begin position="561"/>
        <end position="581"/>
    </location>
</feature>
<keyword evidence="2" id="KW-0479">Metal-binding</keyword>
<dbReference type="Proteomes" id="UP001153365">
    <property type="component" value="Unassembled WGS sequence"/>
</dbReference>
<evidence type="ECO:0000256" key="1">
    <source>
        <dbReference type="ARBA" id="ARBA00004173"/>
    </source>
</evidence>
<keyword evidence="10" id="KW-1185">Reference proteome</keyword>
<reference evidence="9" key="1">
    <citation type="submission" date="2022-06" db="EMBL/GenBank/DDBJ databases">
        <authorList>
            <consortium name="SYNGENTA / RWTH Aachen University"/>
        </authorList>
    </citation>
    <scope>NUCLEOTIDE SEQUENCE</scope>
</reference>
<dbReference type="AlphaFoldDB" id="A0AAV0BSW2"/>
<feature type="region of interest" description="Disordered" evidence="8">
    <location>
        <begin position="173"/>
        <end position="199"/>
    </location>
</feature>
<feature type="region of interest" description="Disordered" evidence="8">
    <location>
        <begin position="552"/>
        <end position="581"/>
    </location>
</feature>
<evidence type="ECO:0000313" key="10">
    <source>
        <dbReference type="Proteomes" id="UP001153365"/>
    </source>
</evidence>
<proteinExistence type="predicted"/>
<dbReference type="Pfam" id="PF09243">
    <property type="entry name" value="Rsm22"/>
    <property type="match status" value="3"/>
</dbReference>
<dbReference type="GO" id="GO:0046872">
    <property type="term" value="F:metal ion binding"/>
    <property type="evidence" value="ECO:0007669"/>
    <property type="project" value="UniProtKB-KW"/>
</dbReference>
<dbReference type="GO" id="GO:0006412">
    <property type="term" value="P:translation"/>
    <property type="evidence" value="ECO:0007669"/>
    <property type="project" value="InterPro"/>
</dbReference>
<name>A0AAV0BSW2_PHAPC</name>
<gene>
    <name evidence="9" type="ORF">PPACK8108_LOCUS25987</name>
</gene>
<dbReference type="PANTHER" id="PTHR13184:SF5">
    <property type="entry name" value="METHYLTRANSFERASE-LIKE PROTEIN 17, MITOCHONDRIAL"/>
    <property type="match status" value="1"/>
</dbReference>
<evidence type="ECO:0000256" key="8">
    <source>
        <dbReference type="SAM" id="MobiDB-lite"/>
    </source>
</evidence>
<dbReference type="PANTHER" id="PTHR13184">
    <property type="entry name" value="37S RIBOSOMAL PROTEIN S22"/>
    <property type="match status" value="1"/>
</dbReference>
<dbReference type="GO" id="GO:0051536">
    <property type="term" value="F:iron-sulfur cluster binding"/>
    <property type="evidence" value="ECO:0007669"/>
    <property type="project" value="UniProtKB-KW"/>
</dbReference>
<evidence type="ECO:0000256" key="2">
    <source>
        <dbReference type="ARBA" id="ARBA00022723"/>
    </source>
</evidence>
<comment type="subcellular location">
    <subcellularLocation>
        <location evidence="1">Mitochondrion</location>
    </subcellularLocation>
</comment>
<evidence type="ECO:0000256" key="5">
    <source>
        <dbReference type="ARBA" id="ARBA00023014"/>
    </source>
</evidence>
<sequence>MMIRIGRLIRLDKFKNEAQIRRNHNLYQSISTSTHPTRRELIDLNSASPNTPTKQLILRGRGSERRAEDDKGEGDEGEGDDIYDQSKNRLSPQASFGSTRIPIVRLPEDLIDSAQELLDSITNRSTIRTSALGLYSKYRLTSSKESLELDQKEILIKYLDSLQNQAIKDSELKKKNSYNDDGEDKGKREKREKDKPIIKPKLNTRYDHLTSISFLAGAMPSIYGSTLRVFLETKRRLTAEASLSERNIGQDQVWEPKSILDYGSGTGSSAWAALQVWQESLKEYVGLDRSSSMNWLNELMLSARKPSDNFVINTDNNSSQGNLKLDFQRISICPPKPQRKNHESYNLTSDKLASSSKINQDFYELESEQSSGIPIFEWRGETDGLMAVMSYTLSDLPNHISRKEAVLNLWNSGAQLMVIIDRGTPAGFQIVAEARQQLLMLGRRSIKNRREELSDLLTINDQKSSFLTTSTNTKVAKKDCDENQRNCPNDELIGSYVLAPCPHDRDCPLHMSSNPKHFCHFSQRIERPKFLKDTKHTRKVEEDSKYSYVVIKRGQRPNSGSKEEEKDNQKEERSCENEEEREMMSIKRRSFEWPRIILPPKKCKGEIERVTVPKSQGKQDFYDARKSVWGDSWPNGSKKAGIVKKIT</sequence>